<name>A0A067U3P3_GALM3</name>
<evidence type="ECO:0000313" key="2">
    <source>
        <dbReference type="Proteomes" id="UP000027222"/>
    </source>
</evidence>
<dbReference type="AlphaFoldDB" id="A0A067U3P3"/>
<gene>
    <name evidence="1" type="ORF">GALMADRAFT_132660</name>
</gene>
<protein>
    <submittedName>
        <fullName evidence="1">Uncharacterized protein</fullName>
    </submittedName>
</protein>
<dbReference type="HOGENOM" id="CLU_880129_0_0_1"/>
<dbReference type="Proteomes" id="UP000027222">
    <property type="component" value="Unassembled WGS sequence"/>
</dbReference>
<dbReference type="EMBL" id="KL142367">
    <property type="protein sequence ID" value="KDR86058.1"/>
    <property type="molecule type" value="Genomic_DNA"/>
</dbReference>
<accession>A0A067U3P3</accession>
<reference evidence="2" key="1">
    <citation type="journal article" date="2014" name="Proc. Natl. Acad. Sci. U.S.A.">
        <title>Extensive sampling of basidiomycete genomes demonstrates inadequacy of the white-rot/brown-rot paradigm for wood decay fungi.</title>
        <authorList>
            <person name="Riley R."/>
            <person name="Salamov A.A."/>
            <person name="Brown D.W."/>
            <person name="Nagy L.G."/>
            <person name="Floudas D."/>
            <person name="Held B.W."/>
            <person name="Levasseur A."/>
            <person name="Lombard V."/>
            <person name="Morin E."/>
            <person name="Otillar R."/>
            <person name="Lindquist E.A."/>
            <person name="Sun H."/>
            <person name="LaButti K.M."/>
            <person name="Schmutz J."/>
            <person name="Jabbour D."/>
            <person name="Luo H."/>
            <person name="Baker S.E."/>
            <person name="Pisabarro A.G."/>
            <person name="Walton J.D."/>
            <person name="Blanchette R.A."/>
            <person name="Henrissat B."/>
            <person name="Martin F."/>
            <person name="Cullen D."/>
            <person name="Hibbett D.S."/>
            <person name="Grigoriev I.V."/>
        </authorList>
    </citation>
    <scope>NUCLEOTIDE SEQUENCE [LARGE SCALE GENOMIC DNA]</scope>
    <source>
        <strain evidence="2">CBS 339.88</strain>
    </source>
</reference>
<proteinExistence type="predicted"/>
<sequence>MLSHFISSSSSIQPASVRLQIFPRPSADFVLCILSSRSSSSFYFPPAARAQGHYNYHVLVYQQLPYSQQPSAYQPLQLEHKHERELQQHSQHQAALAQSTLARLRKLNLRTYGAWCGWCWFLQNGNSDANRRAGRRFWIRAATATATTRIRARMIRLCRRLWFIVKTTRIVIGHLALLLLLVLLLRLPLLVSLLILRLLLQRDLHAEHYWRCWGELVMELDALVVGCDDAYAFISLIGSIVNFRFNLISSVVDFQFNFFIVKWNFNISFGIHHNHDHDPGSIVTTANRQRGIRKEILRQCDMMLNTRRKEFKKRRR</sequence>
<keyword evidence="2" id="KW-1185">Reference proteome</keyword>
<organism evidence="1 2">
    <name type="scientific">Galerina marginata (strain CBS 339.88)</name>
    <dbReference type="NCBI Taxonomy" id="685588"/>
    <lineage>
        <taxon>Eukaryota</taxon>
        <taxon>Fungi</taxon>
        <taxon>Dikarya</taxon>
        <taxon>Basidiomycota</taxon>
        <taxon>Agaricomycotina</taxon>
        <taxon>Agaricomycetes</taxon>
        <taxon>Agaricomycetidae</taxon>
        <taxon>Agaricales</taxon>
        <taxon>Agaricineae</taxon>
        <taxon>Strophariaceae</taxon>
        <taxon>Galerina</taxon>
    </lineage>
</organism>
<evidence type="ECO:0000313" key="1">
    <source>
        <dbReference type="EMBL" id="KDR86058.1"/>
    </source>
</evidence>